<accession>A0A918VY09</accession>
<dbReference type="SUPFAM" id="SSF53448">
    <property type="entry name" value="Nucleotide-diphospho-sugar transferases"/>
    <property type="match status" value="1"/>
</dbReference>
<protein>
    <submittedName>
        <fullName evidence="5">Glycosyl transferase family 2</fullName>
    </submittedName>
</protein>
<dbReference type="Pfam" id="PF00535">
    <property type="entry name" value="Glycos_transf_2"/>
    <property type="match status" value="1"/>
</dbReference>
<dbReference type="RefSeq" id="WP_189604869.1">
    <property type="nucleotide sequence ID" value="NZ_BMXB01000009.1"/>
</dbReference>
<dbReference type="InterPro" id="IPR001173">
    <property type="entry name" value="Glyco_trans_2-like"/>
</dbReference>
<dbReference type="Gene3D" id="3.90.550.10">
    <property type="entry name" value="Spore Coat Polysaccharide Biosynthesis Protein SpsA, Chain A"/>
    <property type="match status" value="1"/>
</dbReference>
<proteinExistence type="inferred from homology"/>
<reference evidence="5" key="2">
    <citation type="submission" date="2020-09" db="EMBL/GenBank/DDBJ databases">
        <authorList>
            <person name="Sun Q."/>
            <person name="Kim S."/>
        </authorList>
    </citation>
    <scope>NUCLEOTIDE SEQUENCE</scope>
    <source>
        <strain evidence="5">KCTC 12719</strain>
    </source>
</reference>
<evidence type="ECO:0000256" key="2">
    <source>
        <dbReference type="ARBA" id="ARBA00022676"/>
    </source>
</evidence>
<evidence type="ECO:0000256" key="1">
    <source>
        <dbReference type="ARBA" id="ARBA00006739"/>
    </source>
</evidence>
<dbReference type="PANTHER" id="PTHR43630:SF1">
    <property type="entry name" value="POLY-BETA-1,6-N-ACETYL-D-GLUCOSAMINE SYNTHASE"/>
    <property type="match status" value="1"/>
</dbReference>
<sequence>MKVYIVIPAHNEAAFISRTLQSLVEQSHLPEKIIVVDDQSSDNTAEIVAGFAKIHSFISLVKTTSSEAHLPGSKVVNAFYKGYDLLDEEYDIICKFDADLIFPKNYLEQIAAHFNADPKTGMAGGFCHILKNDKWKLENLTGKDHIRGALKAYRKDCFKQIGGLKPSMGWDTVDELLAQYHNWKIVTDESLAVKHLRPTGFTYDKAAKLKQGEAFYKLRYGFLITLIASAKLAWNKRMPGLTKDYLEGFFHAKTSDLPFLVSKKEGAFIRRLRYKKMVNKFL</sequence>
<feature type="domain" description="Glycosyltransferase 2-like" evidence="4">
    <location>
        <begin position="5"/>
        <end position="133"/>
    </location>
</feature>
<reference evidence="5" key="1">
    <citation type="journal article" date="2014" name="Int. J. Syst. Evol. Microbiol.">
        <title>Complete genome sequence of Corynebacterium casei LMG S-19264T (=DSM 44701T), isolated from a smear-ripened cheese.</title>
        <authorList>
            <consortium name="US DOE Joint Genome Institute (JGI-PGF)"/>
            <person name="Walter F."/>
            <person name="Albersmeier A."/>
            <person name="Kalinowski J."/>
            <person name="Ruckert C."/>
        </authorList>
    </citation>
    <scope>NUCLEOTIDE SEQUENCE</scope>
    <source>
        <strain evidence="5">KCTC 12719</strain>
    </source>
</reference>
<dbReference type="EMBL" id="BMXB01000009">
    <property type="protein sequence ID" value="GHA40726.1"/>
    <property type="molecule type" value="Genomic_DNA"/>
</dbReference>
<evidence type="ECO:0000256" key="3">
    <source>
        <dbReference type="ARBA" id="ARBA00022679"/>
    </source>
</evidence>
<name>A0A918VY09_9FLAO</name>
<evidence type="ECO:0000313" key="5">
    <source>
        <dbReference type="EMBL" id="GHA40726.1"/>
    </source>
</evidence>
<comment type="caution">
    <text evidence="5">The sequence shown here is derived from an EMBL/GenBank/DDBJ whole genome shotgun (WGS) entry which is preliminary data.</text>
</comment>
<dbReference type="GO" id="GO:0016757">
    <property type="term" value="F:glycosyltransferase activity"/>
    <property type="evidence" value="ECO:0007669"/>
    <property type="project" value="UniProtKB-KW"/>
</dbReference>
<organism evidence="5 6">
    <name type="scientific">Salinimicrobium marinum</name>
    <dbReference type="NCBI Taxonomy" id="680283"/>
    <lineage>
        <taxon>Bacteria</taxon>
        <taxon>Pseudomonadati</taxon>
        <taxon>Bacteroidota</taxon>
        <taxon>Flavobacteriia</taxon>
        <taxon>Flavobacteriales</taxon>
        <taxon>Flavobacteriaceae</taxon>
        <taxon>Salinimicrobium</taxon>
    </lineage>
</organism>
<keyword evidence="2" id="KW-0328">Glycosyltransferase</keyword>
<evidence type="ECO:0000313" key="6">
    <source>
        <dbReference type="Proteomes" id="UP000610456"/>
    </source>
</evidence>
<dbReference type="CDD" id="cd06423">
    <property type="entry name" value="CESA_like"/>
    <property type="match status" value="1"/>
</dbReference>
<dbReference type="AlphaFoldDB" id="A0A918VY09"/>
<keyword evidence="3 5" id="KW-0808">Transferase</keyword>
<dbReference type="InterPro" id="IPR029044">
    <property type="entry name" value="Nucleotide-diphossugar_trans"/>
</dbReference>
<comment type="similarity">
    <text evidence="1">Belongs to the glycosyltransferase 2 family.</text>
</comment>
<keyword evidence="6" id="KW-1185">Reference proteome</keyword>
<dbReference type="PANTHER" id="PTHR43630">
    <property type="entry name" value="POLY-BETA-1,6-N-ACETYL-D-GLUCOSAMINE SYNTHASE"/>
    <property type="match status" value="1"/>
</dbReference>
<evidence type="ECO:0000259" key="4">
    <source>
        <dbReference type="Pfam" id="PF00535"/>
    </source>
</evidence>
<dbReference type="Proteomes" id="UP000610456">
    <property type="component" value="Unassembled WGS sequence"/>
</dbReference>
<gene>
    <name evidence="5" type="ORF">GCM10007103_22590</name>
</gene>